<organism evidence="1">
    <name type="scientific">Octopus bimaculoides</name>
    <name type="common">California two-spotted octopus</name>
    <dbReference type="NCBI Taxonomy" id="37653"/>
    <lineage>
        <taxon>Eukaryota</taxon>
        <taxon>Metazoa</taxon>
        <taxon>Spiralia</taxon>
        <taxon>Lophotrochozoa</taxon>
        <taxon>Mollusca</taxon>
        <taxon>Cephalopoda</taxon>
        <taxon>Coleoidea</taxon>
        <taxon>Octopodiformes</taxon>
        <taxon>Octopoda</taxon>
        <taxon>Incirrata</taxon>
        <taxon>Octopodidae</taxon>
        <taxon>Octopus</taxon>
    </lineage>
</organism>
<sequence length="58" mass="6406">MALKRSTFHCPADEFPLHNNFDKPCVCVCVCVCVYWAGLLDSSDQEGKGKGKVIDSNE</sequence>
<dbReference type="AlphaFoldDB" id="A0A0L8HKL8"/>
<name>A0A0L8HKL8_OCTBM</name>
<proteinExistence type="predicted"/>
<accession>A0A0L8HKL8</accession>
<evidence type="ECO:0000313" key="1">
    <source>
        <dbReference type="EMBL" id="KOF89786.1"/>
    </source>
</evidence>
<dbReference type="EMBL" id="KQ417917">
    <property type="protein sequence ID" value="KOF89786.1"/>
    <property type="molecule type" value="Genomic_DNA"/>
</dbReference>
<gene>
    <name evidence="1" type="ORF">OCBIM_22012531mg</name>
</gene>
<reference evidence="1" key="1">
    <citation type="submission" date="2015-07" db="EMBL/GenBank/DDBJ databases">
        <title>MeaNS - Measles Nucleotide Surveillance Program.</title>
        <authorList>
            <person name="Tran T."/>
            <person name="Druce J."/>
        </authorList>
    </citation>
    <scope>NUCLEOTIDE SEQUENCE</scope>
    <source>
        <strain evidence="1">UCB-OBI-ISO-001</strain>
        <tissue evidence="1">Gonad</tissue>
    </source>
</reference>
<protein>
    <submittedName>
        <fullName evidence="1">Uncharacterized protein</fullName>
    </submittedName>
</protein>